<reference evidence="1 2" key="1">
    <citation type="submission" date="2020-04" db="EMBL/GenBank/DDBJ databases">
        <title>Perkinsus olseni comparative genomics.</title>
        <authorList>
            <person name="Bogema D.R."/>
        </authorList>
    </citation>
    <scope>NUCLEOTIDE SEQUENCE [LARGE SCALE GENOMIC DNA]</scope>
    <source>
        <strain evidence="1">ATCC PRA-205</strain>
    </source>
</reference>
<accession>A0A7J6RSN6</accession>
<name>A0A7J6RSN6_PEROL</name>
<comment type="caution">
    <text evidence="1">The sequence shown here is derived from an EMBL/GenBank/DDBJ whole genome shotgun (WGS) entry which is preliminary data.</text>
</comment>
<gene>
    <name evidence="1" type="ORF">FOZ62_025418</name>
</gene>
<protein>
    <submittedName>
        <fullName evidence="1">Uncharacterized protein</fullName>
    </submittedName>
</protein>
<feature type="non-terminal residue" evidence="1">
    <location>
        <position position="109"/>
    </location>
</feature>
<dbReference type="Proteomes" id="UP000574390">
    <property type="component" value="Unassembled WGS sequence"/>
</dbReference>
<dbReference type="AlphaFoldDB" id="A0A7J6RSN6"/>
<evidence type="ECO:0000313" key="1">
    <source>
        <dbReference type="EMBL" id="KAF4723345.1"/>
    </source>
</evidence>
<sequence>MILELIRAQSREIRQACMQSVGSSKNIGRPASASAWALSEEERLWLVLSSLLLDAPALSKALKVLGSTDLIEALEVRQQEYPAPVWTPRVTVPQQCAACDGLRYLAIGV</sequence>
<proteinExistence type="predicted"/>
<evidence type="ECO:0000313" key="2">
    <source>
        <dbReference type="Proteomes" id="UP000574390"/>
    </source>
</evidence>
<dbReference type="EMBL" id="JABANM010020133">
    <property type="protein sequence ID" value="KAF4723345.1"/>
    <property type="molecule type" value="Genomic_DNA"/>
</dbReference>
<organism evidence="1 2">
    <name type="scientific">Perkinsus olseni</name>
    <name type="common">Perkinsus atlanticus</name>
    <dbReference type="NCBI Taxonomy" id="32597"/>
    <lineage>
        <taxon>Eukaryota</taxon>
        <taxon>Sar</taxon>
        <taxon>Alveolata</taxon>
        <taxon>Perkinsozoa</taxon>
        <taxon>Perkinsea</taxon>
        <taxon>Perkinsida</taxon>
        <taxon>Perkinsidae</taxon>
        <taxon>Perkinsus</taxon>
    </lineage>
</organism>